<name>A0A964FHC5_9CYAN</name>
<accession>A0A964FHC5</accession>
<gene>
    <name evidence="2" type="ORF">I4641_18800</name>
</gene>
<keyword evidence="3" id="KW-1185">Reference proteome</keyword>
<proteinExistence type="predicted"/>
<organism evidence="2 3">
    <name type="scientific">Waterburya agarophytonicola KI4</name>
    <dbReference type="NCBI Taxonomy" id="2874699"/>
    <lineage>
        <taxon>Bacteria</taxon>
        <taxon>Bacillati</taxon>
        <taxon>Cyanobacteriota</taxon>
        <taxon>Cyanophyceae</taxon>
        <taxon>Pleurocapsales</taxon>
        <taxon>Hyellaceae</taxon>
        <taxon>Waterburya</taxon>
        <taxon>Waterburya agarophytonicola</taxon>
    </lineage>
</organism>
<dbReference type="PANTHER" id="PTHR43372">
    <property type="entry name" value="FATTY-ACID AMIDE HYDROLASE"/>
    <property type="match status" value="1"/>
</dbReference>
<dbReference type="InterPro" id="IPR052739">
    <property type="entry name" value="FAAH2"/>
</dbReference>
<comment type="caution">
    <text evidence="2">The sequence shown here is derived from an EMBL/GenBank/DDBJ whole genome shotgun (WGS) entry which is preliminary data.</text>
</comment>
<dbReference type="AlphaFoldDB" id="A0A964FHC5"/>
<dbReference type="PIRSF" id="PIRSF001221">
    <property type="entry name" value="Amidase_fungi"/>
    <property type="match status" value="1"/>
</dbReference>
<dbReference type="EMBL" id="JADWDC010000063">
    <property type="protein sequence ID" value="MCC0179021.1"/>
    <property type="molecule type" value="Genomic_DNA"/>
</dbReference>
<dbReference type="SUPFAM" id="SSF75304">
    <property type="entry name" value="Amidase signature (AS) enzymes"/>
    <property type="match status" value="1"/>
</dbReference>
<evidence type="ECO:0000259" key="1">
    <source>
        <dbReference type="Pfam" id="PF01425"/>
    </source>
</evidence>
<dbReference type="InterPro" id="IPR023631">
    <property type="entry name" value="Amidase_dom"/>
</dbReference>
<reference evidence="2" key="1">
    <citation type="journal article" date="2021" name="Antonie Van Leeuwenhoek">
        <title>Draft genome and description of Waterburya agarophytonicola gen. nov. sp. nov. (Pleurocapsales, Cyanobacteria): a seaweed symbiont.</title>
        <authorList>
            <person name="Bonthond G."/>
            <person name="Shalygin S."/>
            <person name="Bayer T."/>
            <person name="Weinberger F."/>
        </authorList>
    </citation>
    <scope>NUCLEOTIDE SEQUENCE</scope>
    <source>
        <strain evidence="2">KI4</strain>
    </source>
</reference>
<evidence type="ECO:0000313" key="2">
    <source>
        <dbReference type="EMBL" id="MCC0179021.1"/>
    </source>
</evidence>
<dbReference type="Proteomes" id="UP000729733">
    <property type="component" value="Unassembled WGS sequence"/>
</dbReference>
<dbReference type="Pfam" id="PF01425">
    <property type="entry name" value="Amidase"/>
    <property type="match status" value="1"/>
</dbReference>
<sequence length="498" mass="54233">MNIVFATASQLAQMIREQEISSVEVVNAYLEQIEKYNNKINAIATLNRDKALTRAIEADAAIARGENWGALHGVPITLKDTFETAELLTTAGYKPLKDRIPDRDATVVSRLRQGGAIILGKSNLAEMASDFQSTNDLFGRVNNPWNLDCTAGGSSGGSAAAIAAGFSALDLGNDCSGSTRQPAHFCGVYALKPTERRLSTAGHIPEAPGMPKCIRQLMTVGSFARSIEDLRLCLSLTAGTDPRQPDVPPVPLDIAGNKKLSDLTIAVSDSWAKMPPSLEIRQAINLAVDKLKPVCASIENWTSPTLDLQSAFQVCNQLTALNFVYSQPADFDASKKNLPAMFREATQGDKELRDLNNFSHFLPTLLNPNLKQYFEILTRRDRFIAQMDEALAKVDVWLCPVAMTLAFSHRPKGEAIKIAGRKVPYFLANGGYTMLFNLTGHPVVVIPIGQSKTGLPIGVQIVGKRWQEMALLAIAEEIDKVVGNFYNPCLETTLSNNS</sequence>
<dbReference type="RefSeq" id="WP_229642124.1">
    <property type="nucleotide sequence ID" value="NZ_JADWDC010000063.1"/>
</dbReference>
<dbReference type="Gene3D" id="3.90.1300.10">
    <property type="entry name" value="Amidase signature (AS) domain"/>
    <property type="match status" value="1"/>
</dbReference>
<dbReference type="GO" id="GO:0012505">
    <property type="term" value="C:endomembrane system"/>
    <property type="evidence" value="ECO:0007669"/>
    <property type="project" value="TreeGrafter"/>
</dbReference>
<dbReference type="PANTHER" id="PTHR43372:SF4">
    <property type="entry name" value="FATTY-ACID AMIDE HYDROLASE 2"/>
    <property type="match status" value="1"/>
</dbReference>
<evidence type="ECO:0000313" key="3">
    <source>
        <dbReference type="Proteomes" id="UP000729733"/>
    </source>
</evidence>
<protein>
    <submittedName>
        <fullName evidence="2">Amidase</fullName>
    </submittedName>
</protein>
<dbReference type="InterPro" id="IPR036928">
    <property type="entry name" value="AS_sf"/>
</dbReference>
<feature type="domain" description="Amidase" evidence="1">
    <location>
        <begin position="24"/>
        <end position="472"/>
    </location>
</feature>